<proteinExistence type="predicted"/>
<evidence type="ECO:0000313" key="2">
    <source>
        <dbReference type="Proteomes" id="UP000308713"/>
    </source>
</evidence>
<name>A0A5C4SPX7_9FLAO</name>
<reference evidence="1 2" key="1">
    <citation type="submission" date="2019-05" db="EMBL/GenBank/DDBJ databases">
        <title>Tamlana fucoidanivorans sp. nov., isolated from the surface of algae collected from Fujian province in China.</title>
        <authorList>
            <person name="Li J."/>
        </authorList>
    </citation>
    <scope>NUCLEOTIDE SEQUENCE [LARGE SCALE GENOMIC DNA]</scope>
    <source>
        <strain evidence="1 2">CW2-9</strain>
    </source>
</reference>
<dbReference type="AlphaFoldDB" id="A0A5C4SPX7"/>
<dbReference type="OrthoDB" id="9769293at2"/>
<keyword evidence="2" id="KW-1185">Reference proteome</keyword>
<evidence type="ECO:0008006" key="3">
    <source>
        <dbReference type="Google" id="ProtNLM"/>
    </source>
</evidence>
<dbReference type="RefSeq" id="WP_139694738.1">
    <property type="nucleotide sequence ID" value="NZ_VDCS01000002.1"/>
</dbReference>
<accession>A0A5C4SPX7</accession>
<sequence length="395" mass="45934">MSEEFAGKGRKRPQLNIPIDQLLVDNENPRLAEEYLGGEQEEIINVLYEQFDLEELAFSMVSNGYFDEEPIVVVPTDLPKEFDPDNYKNTNELQVALEELSNKDKITFRVLEGNRRTATIKILLDNPLRKKLDVDEDFPKVEEKHIIEDLKQIPAIVYLNEEDVSPYLGIRHIAGNLRWEAFAKAVYLHKQIESEAKKSNITIDESISIIRKRTADRTDSIKKQYAAYKILKELENDYDFNVKQIKNRFSLIIEITNKPDIRDYLELKHYNKINFDSNIINSGNHKKFLQVFTWVFGNGTDIEPLFKDSRLIGRRLAPILADENSTEYLIKHGNIEEAYERSGGEERFFNQQIYDAQRKIENSLSIAYKFKGNQTSLNQVQSLMDAVKALFETLK</sequence>
<dbReference type="EMBL" id="VDCS01000002">
    <property type="protein sequence ID" value="TNJ46366.1"/>
    <property type="molecule type" value="Genomic_DNA"/>
</dbReference>
<evidence type="ECO:0000313" key="1">
    <source>
        <dbReference type="EMBL" id="TNJ46366.1"/>
    </source>
</evidence>
<comment type="caution">
    <text evidence="1">The sequence shown here is derived from an EMBL/GenBank/DDBJ whole genome shotgun (WGS) entry which is preliminary data.</text>
</comment>
<protein>
    <recommendedName>
        <fullName evidence="3">ParB/Sulfiredoxin domain-containing protein</fullName>
    </recommendedName>
</protein>
<dbReference type="Proteomes" id="UP000308713">
    <property type="component" value="Unassembled WGS sequence"/>
</dbReference>
<organism evidence="1 2">
    <name type="scientific">Allotamlana fucoidanivorans</name>
    <dbReference type="NCBI Taxonomy" id="2583814"/>
    <lineage>
        <taxon>Bacteria</taxon>
        <taxon>Pseudomonadati</taxon>
        <taxon>Bacteroidota</taxon>
        <taxon>Flavobacteriia</taxon>
        <taxon>Flavobacteriales</taxon>
        <taxon>Flavobacteriaceae</taxon>
        <taxon>Allotamlana</taxon>
    </lineage>
</organism>
<gene>
    <name evidence="1" type="ORF">FGF67_01710</name>
</gene>